<dbReference type="AlphaFoldDB" id="A0A5B0SXH0"/>
<evidence type="ECO:0000313" key="3">
    <source>
        <dbReference type="Proteomes" id="UP000323297"/>
    </source>
</evidence>
<organism evidence="2 3">
    <name type="scientific">Citrobacter portucalensis</name>
    <dbReference type="NCBI Taxonomy" id="1639133"/>
    <lineage>
        <taxon>Bacteria</taxon>
        <taxon>Pseudomonadati</taxon>
        <taxon>Pseudomonadota</taxon>
        <taxon>Gammaproteobacteria</taxon>
        <taxon>Enterobacterales</taxon>
        <taxon>Enterobacteriaceae</taxon>
        <taxon>Citrobacter</taxon>
        <taxon>Citrobacter freundii complex</taxon>
    </lineage>
</organism>
<evidence type="ECO:0000256" key="1">
    <source>
        <dbReference type="SAM" id="Phobius"/>
    </source>
</evidence>
<reference evidence="2 3" key="1">
    <citation type="submission" date="2019-08" db="EMBL/GenBank/DDBJ databases">
        <title>Draft genome sequence of Citrobacter portucalensis strain isolated from green turtle.</title>
        <authorList>
            <person name="Fernandes M.R."/>
            <person name="Sellera F.P."/>
            <person name="Goldeberg D.W."/>
            <person name="Costa D.C."/>
            <person name="Lincopan N."/>
        </authorList>
    </citation>
    <scope>NUCLEOTIDE SEQUENCE [LARGE SCALE GENOMIC DNA]</scope>
    <source>
        <strain evidence="2 3">TV06</strain>
    </source>
</reference>
<keyword evidence="1" id="KW-0812">Transmembrane</keyword>
<comment type="caution">
    <text evidence="2">The sequence shown here is derived from an EMBL/GenBank/DDBJ whole genome shotgun (WGS) entry which is preliminary data.</text>
</comment>
<name>A0A5B0SXH0_9ENTR</name>
<evidence type="ECO:0000313" key="2">
    <source>
        <dbReference type="EMBL" id="KAA1141969.1"/>
    </source>
</evidence>
<accession>A0A5B0SXH0</accession>
<keyword evidence="1" id="KW-0472">Membrane</keyword>
<keyword evidence="1" id="KW-1133">Transmembrane helix</keyword>
<feature type="transmembrane region" description="Helical" evidence="1">
    <location>
        <begin position="66"/>
        <end position="85"/>
    </location>
</feature>
<sequence length="166" mass="19283">MESIVIADVKERIEKVVSGYRNGVGKSAYTLRVKDKYRMNSKYMVAYICFLLFSIPLYKLMFLPSVISGVASLTGIISLLIPYGFNYFKEKVWNDDYITEFDLFYLCENEHLYSIIIDEIKSGNRVTYTWLEESTNKICSFIQRQIEADNLKVIAEKIVNHKAESI</sequence>
<dbReference type="Proteomes" id="UP000323297">
    <property type="component" value="Unassembled WGS sequence"/>
</dbReference>
<dbReference type="EMBL" id="VTZD01000024">
    <property type="protein sequence ID" value="KAA1141969.1"/>
    <property type="molecule type" value="Genomic_DNA"/>
</dbReference>
<dbReference type="RefSeq" id="WP_149608103.1">
    <property type="nucleotide sequence ID" value="NZ_VTZD01000024.1"/>
</dbReference>
<protein>
    <submittedName>
        <fullName evidence="2">Uncharacterized protein</fullName>
    </submittedName>
</protein>
<gene>
    <name evidence="2" type="ORF">D3H66_19545</name>
</gene>
<proteinExistence type="predicted"/>
<feature type="transmembrane region" description="Helical" evidence="1">
    <location>
        <begin position="43"/>
        <end position="60"/>
    </location>
</feature>